<dbReference type="PROSITE" id="PS50097">
    <property type="entry name" value="BTB"/>
    <property type="match status" value="1"/>
</dbReference>
<organism evidence="4 5">
    <name type="scientific">Tagetes erecta</name>
    <name type="common">African marigold</name>
    <dbReference type="NCBI Taxonomy" id="13708"/>
    <lineage>
        <taxon>Eukaryota</taxon>
        <taxon>Viridiplantae</taxon>
        <taxon>Streptophyta</taxon>
        <taxon>Embryophyta</taxon>
        <taxon>Tracheophyta</taxon>
        <taxon>Spermatophyta</taxon>
        <taxon>Magnoliopsida</taxon>
        <taxon>eudicotyledons</taxon>
        <taxon>Gunneridae</taxon>
        <taxon>Pentapetalae</taxon>
        <taxon>asterids</taxon>
        <taxon>campanulids</taxon>
        <taxon>Asterales</taxon>
        <taxon>Asteraceae</taxon>
        <taxon>Asteroideae</taxon>
        <taxon>Heliantheae alliance</taxon>
        <taxon>Tageteae</taxon>
        <taxon>Tagetes</taxon>
    </lineage>
</organism>
<accession>A0AAD8LEQ2</accession>
<gene>
    <name evidence="4" type="ORF">QVD17_05267</name>
</gene>
<evidence type="ECO:0000313" key="4">
    <source>
        <dbReference type="EMBL" id="KAK1439449.1"/>
    </source>
</evidence>
<feature type="domain" description="BTB" evidence="3">
    <location>
        <begin position="42"/>
        <end position="107"/>
    </location>
</feature>
<reference evidence="4" key="1">
    <citation type="journal article" date="2023" name="bioRxiv">
        <title>Improved chromosome-level genome assembly for marigold (Tagetes erecta).</title>
        <authorList>
            <person name="Jiang F."/>
            <person name="Yuan L."/>
            <person name="Wang S."/>
            <person name="Wang H."/>
            <person name="Xu D."/>
            <person name="Wang A."/>
            <person name="Fan W."/>
        </authorList>
    </citation>
    <scope>NUCLEOTIDE SEQUENCE</scope>
    <source>
        <strain evidence="4">WSJ</strain>
        <tissue evidence="4">Leaf</tissue>
    </source>
</reference>
<dbReference type="PANTHER" id="PTHR13318:SF71">
    <property type="entry name" value="BTB_POZ DOMAIN-CONTAINING PROTEIN FBL11"/>
    <property type="match status" value="1"/>
</dbReference>
<dbReference type="Gene3D" id="3.80.10.10">
    <property type="entry name" value="Ribonuclease Inhibitor"/>
    <property type="match status" value="2"/>
</dbReference>
<evidence type="ECO:0000256" key="2">
    <source>
        <dbReference type="ARBA" id="ARBA00004906"/>
    </source>
</evidence>
<comment type="pathway">
    <text evidence="2">Protein modification; protein ubiquitination.</text>
</comment>
<keyword evidence="5" id="KW-1185">Reference proteome</keyword>
<evidence type="ECO:0000259" key="3">
    <source>
        <dbReference type="PROSITE" id="PS50097"/>
    </source>
</evidence>
<proteinExistence type="predicted"/>
<comment type="function">
    <text evidence="1">May act as a substrate-specific adapter of an E3 ubiquitin-protein ligase complex (CUL3-RBX1-BTB) which mediates the ubiquitination and subsequent proteasomal degradation of target proteins.</text>
</comment>
<dbReference type="InterPro" id="IPR000210">
    <property type="entry name" value="BTB/POZ_dom"/>
</dbReference>
<dbReference type="GO" id="GO:0019005">
    <property type="term" value="C:SCF ubiquitin ligase complex"/>
    <property type="evidence" value="ECO:0007669"/>
    <property type="project" value="TreeGrafter"/>
</dbReference>
<dbReference type="Gene3D" id="1.25.40.420">
    <property type="match status" value="1"/>
</dbReference>
<dbReference type="GO" id="GO:0031146">
    <property type="term" value="P:SCF-dependent proteasomal ubiquitin-dependent protein catabolic process"/>
    <property type="evidence" value="ECO:0007669"/>
    <property type="project" value="TreeGrafter"/>
</dbReference>
<sequence length="958" mass="106334">MAGDDDDDVFVVLKCIHLPIEDHEEEEEVMMISTTDVYTWNISSILQYKIIKVKAHRKRLIENSSYFNGLLGGNFSDPDAEVLVQWNQHTFLSLLASLFGSTLDVTSHNFLSIFEGSLYFGMEIILSQCKMWLTKALSATGVPLVQLSDLVSIWEFGSDLLDYLSELCSSYLAKNFIWALSCSSFGDVPHDLLLSAIKHPHLTVDSEKQLCDFLLAWIAANKERCTEGDCIILLKQIRTSLLPLWFAAGKNNNQSLTLCSNETSCGAFTLPKQPLTCLMDTQENVDLLNLKIRLTEFTQRVDLAGCPQITPAILLLSMLPSSLSMDPLMRKKIVQLLTNRESLSGNAFKISCEMWSKLTFEAVHEIDISNCPLLHLDAVVECFSKSFPSLRKLKAANHLIRFRTRKLLQLLVDKCPSLCDIDLSVDLSPVIITQMSSIASSFDSVSSPLPILWSKPLPSSITKLTLEGLIDVTDFDLRSISDICVSLTYISLKGCISVSDDGISSLIYRCLKLDSIVACDTYFGQQSVLALCSSLACVDHVTAEHCRQNIPPASSLQLLHMGGCKGVNMTSFFKLMSQAYMLKDLCLRDTEVVDDCLFNFFGSSLERLDVSNTKVSVAAVAHVIGQNPGLKCLKTRGCKNLLLQESYHESKNLYLMLGKLRKLDEISAGWGFSYLSLEDMKPAISLLKAIEVGLGGSLGHDGLKWLPVTCPLLESVVLYFQVISDDLIVNMLESLHHLKSFALCHCLGKTSSWSLNASMPNLRKLRLERVSPWMSNADLISLSHNCANLMELSLLGCRLLNSESQKIISSGWPGLISIHLEECGHVTSNGVEALFDCHALEDVLLRHNGSGIQKSFIGTAVTKLPMLRKLSLDICDAKDGDFDIPKPDDRHFLKLVKIARCKSQRCTLNLQHVGVSRSLRLKIRGLCKKYAACLEHGGGKLLFETKNLDRTASCGFER</sequence>
<dbReference type="InterPro" id="IPR006553">
    <property type="entry name" value="Leu-rich_rpt_Cys-con_subtyp"/>
</dbReference>
<dbReference type="SUPFAM" id="SSF54695">
    <property type="entry name" value="POZ domain"/>
    <property type="match status" value="1"/>
</dbReference>
<evidence type="ECO:0000256" key="1">
    <source>
        <dbReference type="ARBA" id="ARBA00002668"/>
    </source>
</evidence>
<dbReference type="SMART" id="SM00875">
    <property type="entry name" value="BACK"/>
    <property type="match status" value="1"/>
</dbReference>
<dbReference type="Pfam" id="PF07707">
    <property type="entry name" value="BACK"/>
    <property type="match status" value="1"/>
</dbReference>
<evidence type="ECO:0000313" key="5">
    <source>
        <dbReference type="Proteomes" id="UP001229421"/>
    </source>
</evidence>
<dbReference type="Pfam" id="PF00651">
    <property type="entry name" value="BTB"/>
    <property type="match status" value="1"/>
</dbReference>
<dbReference type="SMART" id="SM00367">
    <property type="entry name" value="LRR_CC"/>
    <property type="match status" value="7"/>
</dbReference>
<dbReference type="EMBL" id="JAUHHV010000001">
    <property type="protein sequence ID" value="KAK1439449.1"/>
    <property type="molecule type" value="Genomic_DNA"/>
</dbReference>
<dbReference type="InterPro" id="IPR011705">
    <property type="entry name" value="BACK"/>
</dbReference>
<dbReference type="InterPro" id="IPR011333">
    <property type="entry name" value="SKP1/BTB/POZ_sf"/>
</dbReference>
<dbReference type="Gene3D" id="3.30.710.10">
    <property type="entry name" value="Potassium Channel Kv1.1, Chain A"/>
    <property type="match status" value="1"/>
</dbReference>
<dbReference type="PANTHER" id="PTHR13318">
    <property type="entry name" value="PARTNER OF PAIRED, ISOFORM B-RELATED"/>
    <property type="match status" value="1"/>
</dbReference>
<comment type="caution">
    <text evidence="4">The sequence shown here is derived from an EMBL/GenBank/DDBJ whole genome shotgun (WGS) entry which is preliminary data.</text>
</comment>
<dbReference type="SUPFAM" id="SSF52047">
    <property type="entry name" value="RNI-like"/>
    <property type="match status" value="2"/>
</dbReference>
<dbReference type="AlphaFoldDB" id="A0AAD8LEQ2"/>
<protein>
    <recommendedName>
        <fullName evidence="3">BTB domain-containing protein</fullName>
    </recommendedName>
</protein>
<dbReference type="InterPro" id="IPR032675">
    <property type="entry name" value="LRR_dom_sf"/>
</dbReference>
<dbReference type="Proteomes" id="UP001229421">
    <property type="component" value="Unassembled WGS sequence"/>
</dbReference>
<name>A0AAD8LEQ2_TARER</name>